<proteinExistence type="predicted"/>
<evidence type="ECO:0000313" key="1">
    <source>
        <dbReference type="EMBL" id="ORE19875.1"/>
    </source>
</evidence>
<name>A0A1X0S6I5_RHIZD</name>
<dbReference type="AlphaFoldDB" id="A0A1X0S6I5"/>
<organism evidence="1 2">
    <name type="scientific">Rhizopus microsporus</name>
    <dbReference type="NCBI Taxonomy" id="58291"/>
    <lineage>
        <taxon>Eukaryota</taxon>
        <taxon>Fungi</taxon>
        <taxon>Fungi incertae sedis</taxon>
        <taxon>Mucoromycota</taxon>
        <taxon>Mucoromycotina</taxon>
        <taxon>Mucoromycetes</taxon>
        <taxon>Mucorales</taxon>
        <taxon>Mucorineae</taxon>
        <taxon>Rhizopodaceae</taxon>
        <taxon>Rhizopus</taxon>
    </lineage>
</organism>
<reference evidence="1 2" key="1">
    <citation type="journal article" date="2016" name="Proc. Natl. Acad. Sci. U.S.A.">
        <title>Lipid metabolic changes in an early divergent fungus govern the establishment of a mutualistic symbiosis with endobacteria.</title>
        <authorList>
            <person name="Lastovetsky O.A."/>
            <person name="Gaspar M.L."/>
            <person name="Mondo S.J."/>
            <person name="LaButti K.M."/>
            <person name="Sandor L."/>
            <person name="Grigoriev I.V."/>
            <person name="Henry S.A."/>
            <person name="Pawlowska T.E."/>
        </authorList>
    </citation>
    <scope>NUCLEOTIDE SEQUENCE [LARGE SCALE GENOMIC DNA]</scope>
    <source>
        <strain evidence="1 2">ATCC 11559</strain>
    </source>
</reference>
<sequence length="104" mass="11762">MIFTSSIGFIQTITGEIWQEPNRCYYVYLSSVLIYTAVIQAIRFQSPQYQNILCEKAPKHLKAPTNLKAPKNLKAPTSLKAPKNLKGSKALKHQTKVNTFYVTS</sequence>
<gene>
    <name evidence="1" type="ORF">BCV71DRAFT_262598</name>
</gene>
<accession>A0A1X0S6I5</accession>
<protein>
    <submittedName>
        <fullName evidence="1">Uncharacterized protein</fullName>
    </submittedName>
</protein>
<evidence type="ECO:0000313" key="2">
    <source>
        <dbReference type="Proteomes" id="UP000242381"/>
    </source>
</evidence>
<dbReference type="EMBL" id="KV921303">
    <property type="protein sequence ID" value="ORE19875.1"/>
    <property type="molecule type" value="Genomic_DNA"/>
</dbReference>
<dbReference type="Proteomes" id="UP000242381">
    <property type="component" value="Unassembled WGS sequence"/>
</dbReference>